<reference evidence="2 3" key="1">
    <citation type="journal article" date="2015" name="Genome Biol.">
        <title>Comparative genomics of Steinernema reveals deeply conserved gene regulatory networks.</title>
        <authorList>
            <person name="Dillman A.R."/>
            <person name="Macchietto M."/>
            <person name="Porter C.F."/>
            <person name="Rogers A."/>
            <person name="Williams B."/>
            <person name="Antoshechkin I."/>
            <person name="Lee M.M."/>
            <person name="Goodwin Z."/>
            <person name="Lu X."/>
            <person name="Lewis E.E."/>
            <person name="Goodrich-Blair H."/>
            <person name="Stock S.P."/>
            <person name="Adams B.J."/>
            <person name="Sternberg P.W."/>
            <person name="Mortazavi A."/>
        </authorList>
    </citation>
    <scope>NUCLEOTIDE SEQUENCE [LARGE SCALE GENOMIC DNA]</scope>
    <source>
        <strain evidence="2 3">ALL</strain>
    </source>
</reference>
<protein>
    <submittedName>
        <fullName evidence="2">Uncharacterized protein</fullName>
    </submittedName>
</protein>
<evidence type="ECO:0000313" key="3">
    <source>
        <dbReference type="Proteomes" id="UP000298663"/>
    </source>
</evidence>
<proteinExistence type="predicted"/>
<feature type="compositionally biased region" description="Low complexity" evidence="1">
    <location>
        <begin position="306"/>
        <end position="323"/>
    </location>
</feature>
<dbReference type="AlphaFoldDB" id="A0A4U5N421"/>
<accession>A0A4U5N421</accession>
<dbReference type="InterPro" id="IPR012292">
    <property type="entry name" value="Globin/Proto"/>
</dbReference>
<dbReference type="EMBL" id="AZBU02000005">
    <property type="protein sequence ID" value="TKR77060.1"/>
    <property type="molecule type" value="Genomic_DNA"/>
</dbReference>
<organism evidence="2 3">
    <name type="scientific">Steinernema carpocapsae</name>
    <name type="common">Entomopathogenic nematode</name>
    <dbReference type="NCBI Taxonomy" id="34508"/>
    <lineage>
        <taxon>Eukaryota</taxon>
        <taxon>Metazoa</taxon>
        <taxon>Ecdysozoa</taxon>
        <taxon>Nematoda</taxon>
        <taxon>Chromadorea</taxon>
        <taxon>Rhabditida</taxon>
        <taxon>Tylenchina</taxon>
        <taxon>Panagrolaimomorpha</taxon>
        <taxon>Strongyloidoidea</taxon>
        <taxon>Steinernematidae</taxon>
        <taxon>Steinernema</taxon>
    </lineage>
</organism>
<dbReference type="Gene3D" id="1.10.490.10">
    <property type="entry name" value="Globins"/>
    <property type="match status" value="1"/>
</dbReference>
<dbReference type="Proteomes" id="UP000298663">
    <property type="component" value="Unassembled WGS sequence"/>
</dbReference>
<sequence>MGNKNSTFNDADVGTSSPPEKELNDTPTKRNPALNNLYKEIVRECYDHSHGETAMRICMRMSQQRVDFRDFIEAIAPELKQEFVDTMGAYLNNVVVNIDDSEEICTILQILGLETMTLCGSEVTTGKSRFGFESLKELCRRLEWTQMFAWPSGSAPKWHPYKMRSIPFWITSLSTDYGEYHIGLKNFGFKPDFFAVAADAIATECVFLGGQATAHAPANTFRAWTILVGLMFSGVRDGYYAALRKMRRQSPSNLIENLAKMSITQTQTPPAPRRRMLPSTNSEGSFDSTTTTGSPRVRPVHYLNDSPSASNSTSRISSPSDSPQLPRNAVVQRQTTFYIRETRPYMGSHSAFGAAQSCDGINLIATRDRIRRHQKINYTNSNDEVNFISHQRVSSAGSVPSNAIVGRFTKNPPAMAPDQEIRRRQRIEDISRRHDVARLANHGKKSVSASNLFDPNKIMSDFINDRLYAHN</sequence>
<gene>
    <name evidence="2" type="ORF">L596_018105</name>
</gene>
<feature type="region of interest" description="Disordered" evidence="1">
    <location>
        <begin position="262"/>
        <end position="327"/>
    </location>
</feature>
<comment type="caution">
    <text evidence="2">The sequence shown here is derived from an EMBL/GenBank/DDBJ whole genome shotgun (WGS) entry which is preliminary data.</text>
</comment>
<dbReference type="OrthoDB" id="5854162at2759"/>
<feature type="compositionally biased region" description="Polar residues" evidence="1">
    <location>
        <begin position="1"/>
        <end position="18"/>
    </location>
</feature>
<keyword evidence="3" id="KW-1185">Reference proteome</keyword>
<reference evidence="2 3" key="2">
    <citation type="journal article" date="2019" name="G3 (Bethesda)">
        <title>Hybrid Assembly of the Genome of the Entomopathogenic Nematode Steinernema carpocapsae Identifies the X-Chromosome.</title>
        <authorList>
            <person name="Serra L."/>
            <person name="Macchietto M."/>
            <person name="Macias-Munoz A."/>
            <person name="McGill C.J."/>
            <person name="Rodriguez I.M."/>
            <person name="Rodriguez B."/>
            <person name="Murad R."/>
            <person name="Mortazavi A."/>
        </authorList>
    </citation>
    <scope>NUCLEOTIDE SEQUENCE [LARGE SCALE GENOMIC DNA]</scope>
    <source>
        <strain evidence="2 3">ALL</strain>
    </source>
</reference>
<feature type="compositionally biased region" description="Polar residues" evidence="1">
    <location>
        <begin position="278"/>
        <end position="294"/>
    </location>
</feature>
<feature type="region of interest" description="Disordered" evidence="1">
    <location>
        <begin position="1"/>
        <end position="32"/>
    </location>
</feature>
<name>A0A4U5N421_STECR</name>
<dbReference type="GO" id="GO:0020037">
    <property type="term" value="F:heme binding"/>
    <property type="evidence" value="ECO:0007669"/>
    <property type="project" value="InterPro"/>
</dbReference>
<evidence type="ECO:0000313" key="2">
    <source>
        <dbReference type="EMBL" id="TKR77060.1"/>
    </source>
</evidence>
<dbReference type="GO" id="GO:0019825">
    <property type="term" value="F:oxygen binding"/>
    <property type="evidence" value="ECO:0007669"/>
    <property type="project" value="InterPro"/>
</dbReference>
<evidence type="ECO:0000256" key="1">
    <source>
        <dbReference type="SAM" id="MobiDB-lite"/>
    </source>
</evidence>
<feature type="compositionally biased region" description="Basic and acidic residues" evidence="1">
    <location>
        <begin position="19"/>
        <end position="28"/>
    </location>
</feature>